<gene>
    <name evidence="2" type="ORF">MJA45_27360</name>
</gene>
<dbReference type="GO" id="GO:0008703">
    <property type="term" value="F:5-amino-6-(5-phosphoribosylamino)uracil reductase activity"/>
    <property type="evidence" value="ECO:0007669"/>
    <property type="project" value="InterPro"/>
</dbReference>
<dbReference type="EMBL" id="CP130318">
    <property type="protein sequence ID" value="WNQ11273.1"/>
    <property type="molecule type" value="Genomic_DNA"/>
</dbReference>
<dbReference type="Pfam" id="PF01872">
    <property type="entry name" value="RibD_C"/>
    <property type="match status" value="1"/>
</dbReference>
<evidence type="ECO:0000313" key="2">
    <source>
        <dbReference type="EMBL" id="WNQ11273.1"/>
    </source>
</evidence>
<feature type="domain" description="Bacterial bifunctional deaminase-reductase C-terminal" evidence="1">
    <location>
        <begin position="2"/>
        <end position="177"/>
    </location>
</feature>
<accession>A0AA96LDL0</accession>
<protein>
    <submittedName>
        <fullName evidence="2">Dihydrofolate reductase family protein</fullName>
    </submittedName>
</protein>
<dbReference type="GO" id="GO:0009231">
    <property type="term" value="P:riboflavin biosynthetic process"/>
    <property type="evidence" value="ECO:0007669"/>
    <property type="project" value="InterPro"/>
</dbReference>
<dbReference type="Proteomes" id="UP001305702">
    <property type="component" value="Chromosome"/>
</dbReference>
<dbReference type="InterPro" id="IPR024072">
    <property type="entry name" value="DHFR-like_dom_sf"/>
</dbReference>
<keyword evidence="3" id="KW-1185">Reference proteome</keyword>
<organism evidence="2 3">
    <name type="scientific">Paenibacillus aurantius</name>
    <dbReference type="NCBI Taxonomy" id="2918900"/>
    <lineage>
        <taxon>Bacteria</taxon>
        <taxon>Bacillati</taxon>
        <taxon>Bacillota</taxon>
        <taxon>Bacilli</taxon>
        <taxon>Bacillales</taxon>
        <taxon>Paenibacillaceae</taxon>
        <taxon>Paenibacillus</taxon>
    </lineage>
</organism>
<dbReference type="KEGG" id="paun:MJA45_27360"/>
<dbReference type="SUPFAM" id="SSF53597">
    <property type="entry name" value="Dihydrofolate reductase-like"/>
    <property type="match status" value="1"/>
</dbReference>
<dbReference type="AlphaFoldDB" id="A0AA96LDL0"/>
<dbReference type="RefSeq" id="WP_315605049.1">
    <property type="nucleotide sequence ID" value="NZ_CP130318.1"/>
</dbReference>
<dbReference type="Gene3D" id="3.40.430.10">
    <property type="entry name" value="Dihydrofolate Reductase, subunit A"/>
    <property type="match status" value="1"/>
</dbReference>
<proteinExistence type="predicted"/>
<dbReference type="PANTHER" id="PTHR38011">
    <property type="entry name" value="DIHYDROFOLATE REDUCTASE FAMILY PROTEIN (AFU_ORTHOLOGUE AFUA_8G06820)"/>
    <property type="match status" value="1"/>
</dbReference>
<evidence type="ECO:0000313" key="3">
    <source>
        <dbReference type="Proteomes" id="UP001305702"/>
    </source>
</evidence>
<reference evidence="2 3" key="1">
    <citation type="submission" date="2022-02" db="EMBL/GenBank/DDBJ databases">
        <title>Paenibacillus sp. MBLB1776 Whole Genome Shotgun Sequencing.</title>
        <authorList>
            <person name="Hwang C.Y."/>
            <person name="Cho E.-S."/>
            <person name="Seo M.-J."/>
        </authorList>
    </citation>
    <scope>NUCLEOTIDE SEQUENCE [LARGE SCALE GENOMIC DNA]</scope>
    <source>
        <strain evidence="2 3">MBLB1776</strain>
    </source>
</reference>
<evidence type="ECO:0000259" key="1">
    <source>
        <dbReference type="Pfam" id="PF01872"/>
    </source>
</evidence>
<name>A0AA96LDL0_9BACL</name>
<sequence length="185" mass="20729">MRKLILQMMLTVDGLYEGEGGDIGWHHVDEEFNVYAADFLRSVDGLVFGRITYEGMAAYWPTAYAMERDPVVAERMNKLPKYVATRTLTEAEWENTTLLRGNAAEEIARLKESPGKALALFGSSRLAVSLVQQGLIDEYRIFVNPLLLGRGSRFLQGLPVPRKLELLEAKAYRSGCVLLSYRPAG</sequence>
<dbReference type="PANTHER" id="PTHR38011:SF11">
    <property type="entry name" value="2,5-DIAMINO-6-RIBOSYLAMINO-4(3H)-PYRIMIDINONE 5'-PHOSPHATE REDUCTASE"/>
    <property type="match status" value="1"/>
</dbReference>
<dbReference type="InterPro" id="IPR050765">
    <property type="entry name" value="Riboflavin_Biosynth_HTPR"/>
</dbReference>
<dbReference type="InterPro" id="IPR002734">
    <property type="entry name" value="RibDG_C"/>
</dbReference>